<proteinExistence type="predicted"/>
<evidence type="ECO:0000313" key="2">
    <source>
        <dbReference type="EMBL" id="RMZ67685.1"/>
    </source>
</evidence>
<feature type="signal peptide" evidence="1">
    <location>
        <begin position="1"/>
        <end position="21"/>
    </location>
</feature>
<name>A0A3M7LZK8_9PLEO</name>
<gene>
    <name evidence="2" type="ORF">GMOD_00001645</name>
</gene>
<feature type="chain" id="PRO_5017958592" evidence="1">
    <location>
        <begin position="22"/>
        <end position="124"/>
    </location>
</feature>
<dbReference type="AlphaFoldDB" id="A0A3M7LZK8"/>
<sequence>MIFSITAVLFGLVAISSAAIADVENVRNTPASVLETRQAANGACCIPEKSLKQDACTVNGAAGKCVPGGPAACNGALNCVANNQLTCDNAVKERSGVLCRFKAADGKIQDGAKQITSLSQAKVN</sequence>
<keyword evidence="3" id="KW-1185">Reference proteome</keyword>
<dbReference type="EMBL" id="KE747810">
    <property type="protein sequence ID" value="RMZ67685.1"/>
    <property type="molecule type" value="Genomic_DNA"/>
</dbReference>
<protein>
    <submittedName>
        <fullName evidence="2">Uncharacterized protein</fullName>
    </submittedName>
</protein>
<dbReference type="Proteomes" id="UP000265663">
    <property type="component" value="Unassembled WGS sequence"/>
</dbReference>
<reference evidence="2 3" key="1">
    <citation type="journal article" date="2014" name="PLoS ONE">
        <title>De novo Genome Assembly of the Fungal Plant Pathogen Pyrenophora semeniperda.</title>
        <authorList>
            <person name="Soliai M.M."/>
            <person name="Meyer S.E."/>
            <person name="Udall J.A."/>
            <person name="Elzinga D.E."/>
            <person name="Hermansen R.A."/>
            <person name="Bodily P.M."/>
            <person name="Hart A.A."/>
            <person name="Coleman C.E."/>
        </authorList>
    </citation>
    <scope>NUCLEOTIDE SEQUENCE [LARGE SCALE GENOMIC DNA]</scope>
    <source>
        <strain evidence="2 3">CCB06</strain>
        <tissue evidence="2">Mycelium</tissue>
    </source>
</reference>
<dbReference type="OrthoDB" id="4153862at2759"/>
<accession>A0A3M7LZK8</accession>
<evidence type="ECO:0000313" key="3">
    <source>
        <dbReference type="Proteomes" id="UP000265663"/>
    </source>
</evidence>
<organism evidence="2 3">
    <name type="scientific">Pyrenophora seminiperda CCB06</name>
    <dbReference type="NCBI Taxonomy" id="1302712"/>
    <lineage>
        <taxon>Eukaryota</taxon>
        <taxon>Fungi</taxon>
        <taxon>Dikarya</taxon>
        <taxon>Ascomycota</taxon>
        <taxon>Pezizomycotina</taxon>
        <taxon>Dothideomycetes</taxon>
        <taxon>Pleosporomycetidae</taxon>
        <taxon>Pleosporales</taxon>
        <taxon>Pleosporineae</taxon>
        <taxon>Pleosporaceae</taxon>
        <taxon>Pyrenophora</taxon>
    </lineage>
</organism>
<evidence type="ECO:0000256" key="1">
    <source>
        <dbReference type="SAM" id="SignalP"/>
    </source>
</evidence>
<keyword evidence="1" id="KW-0732">Signal</keyword>